<keyword evidence="11 12" id="KW-0998">Cell outer membrane</keyword>
<evidence type="ECO:0000256" key="2">
    <source>
        <dbReference type="ARBA" id="ARBA00009810"/>
    </source>
</evidence>
<comment type="caution">
    <text evidence="17">The sequence shown here is derived from an EMBL/GenBank/DDBJ whole genome shotgun (WGS) entry which is preliminary data.</text>
</comment>
<evidence type="ECO:0000256" key="12">
    <source>
        <dbReference type="PROSITE-ProRule" id="PRU01360"/>
    </source>
</evidence>
<dbReference type="PANTHER" id="PTHR30069:SF53">
    <property type="entry name" value="COLICIN I RECEPTOR-RELATED"/>
    <property type="match status" value="1"/>
</dbReference>
<dbReference type="Pfam" id="PF07715">
    <property type="entry name" value="Plug"/>
    <property type="match status" value="1"/>
</dbReference>
<evidence type="ECO:0000256" key="7">
    <source>
        <dbReference type="ARBA" id="ARBA00023065"/>
    </source>
</evidence>
<evidence type="ECO:0000313" key="17">
    <source>
        <dbReference type="EMBL" id="MEK8029929.1"/>
    </source>
</evidence>
<keyword evidence="6 14" id="KW-0732">Signal</keyword>
<dbReference type="InterPro" id="IPR000531">
    <property type="entry name" value="Beta-barrel_TonB"/>
</dbReference>
<dbReference type="SUPFAM" id="SSF56935">
    <property type="entry name" value="Porins"/>
    <property type="match status" value="1"/>
</dbReference>
<keyword evidence="5 12" id="KW-0812">Transmembrane</keyword>
<feature type="signal peptide" evidence="14">
    <location>
        <begin position="1"/>
        <end position="24"/>
    </location>
</feature>
<organism evidence="17 18">
    <name type="scientific">Ideonella lacteola</name>
    <dbReference type="NCBI Taxonomy" id="2984193"/>
    <lineage>
        <taxon>Bacteria</taxon>
        <taxon>Pseudomonadati</taxon>
        <taxon>Pseudomonadota</taxon>
        <taxon>Betaproteobacteria</taxon>
        <taxon>Burkholderiales</taxon>
        <taxon>Sphaerotilaceae</taxon>
        <taxon>Ideonella</taxon>
    </lineage>
</organism>
<evidence type="ECO:0000313" key="18">
    <source>
        <dbReference type="Proteomes" id="UP001371218"/>
    </source>
</evidence>
<evidence type="ECO:0000256" key="9">
    <source>
        <dbReference type="ARBA" id="ARBA00023136"/>
    </source>
</evidence>
<keyword evidence="4 12" id="KW-1134">Transmembrane beta strand</keyword>
<evidence type="ECO:0000259" key="15">
    <source>
        <dbReference type="Pfam" id="PF00593"/>
    </source>
</evidence>
<feature type="domain" description="TonB-dependent receptor plug" evidence="16">
    <location>
        <begin position="61"/>
        <end position="158"/>
    </location>
</feature>
<dbReference type="Pfam" id="PF00593">
    <property type="entry name" value="TonB_dep_Rec_b-barrel"/>
    <property type="match status" value="1"/>
</dbReference>
<accession>A0ABU9BJK1</accession>
<dbReference type="InterPro" id="IPR039426">
    <property type="entry name" value="TonB-dep_rcpt-like"/>
</dbReference>
<dbReference type="Proteomes" id="UP001371218">
    <property type="component" value="Unassembled WGS sequence"/>
</dbReference>
<keyword evidence="8 13" id="KW-0798">TonB box</keyword>
<evidence type="ECO:0000256" key="8">
    <source>
        <dbReference type="ARBA" id="ARBA00023077"/>
    </source>
</evidence>
<evidence type="ECO:0000256" key="6">
    <source>
        <dbReference type="ARBA" id="ARBA00022729"/>
    </source>
</evidence>
<keyword evidence="9 12" id="KW-0472">Membrane</keyword>
<evidence type="ECO:0000256" key="4">
    <source>
        <dbReference type="ARBA" id="ARBA00022452"/>
    </source>
</evidence>
<name>A0ABU9BJK1_9BURK</name>
<protein>
    <submittedName>
        <fullName evidence="17">TonB-dependent receptor</fullName>
    </submittedName>
</protein>
<keyword evidence="10 17" id="KW-0675">Receptor</keyword>
<sequence>MSSLRSRHCAALALACAMPTLTSAQTTTAVIAADAATGDRVVVTGAREPTAADRLAGDLVLIDSDQIRQSTADSVEDLLRRHAGVQVSRNGGPGASAGIFIRGSNVGNVLVLVDGVRVGSATLGQVEFEGLSLGAIDHIEVLRGPGSSLYGADGTGGVVQIFTRRGEGAPQGLLSIAGGSYGAAEASVSAQGRFGDIDAAASYSHEQLDGVSSLGPGDRFGNYNPDRDGMRRDTATAQIGWRPLTGHRVGVSVLTSQLDSRYDSAEYPPPDYAPDPSPDFHGKLDNHSAALDYHGTWGTAWTGGARLSTQESDLHSGGNDIDRYRTRRQQLDLQATWRPAPEHSLTLAYEGLTEKAVSSAFGEEKQRDNDALVLAYLGSLGPVQTQLDLRRDQNSDYDEVTTGRIGGSISVAPGWRVRALAGTSFRAPSFNDLYYPGYGVPPGNGAFSIQPERGRSVELGVEGRGEGYDLSFTVYQNRLRDMIGYQPDRTQCPADPAYDFGCAANVSKARLQGATLGAGAQWREWQFRAGVDVVDAKNTDTGERLNRRAAHQFTLSADYTSGEWRFGASVLQVGARPDGTDGYTLPQETTLDLKARWQFAPGWAMDAKVLNATDVDREPAREYQALGRQVWIGVSYAFGVR</sequence>
<dbReference type="EMBL" id="JBBUTG010000002">
    <property type="protein sequence ID" value="MEK8029929.1"/>
    <property type="molecule type" value="Genomic_DNA"/>
</dbReference>
<feature type="chain" id="PRO_5045806148" evidence="14">
    <location>
        <begin position="25"/>
        <end position="641"/>
    </location>
</feature>
<dbReference type="InterPro" id="IPR012910">
    <property type="entry name" value="Plug_dom"/>
</dbReference>
<dbReference type="InterPro" id="IPR036942">
    <property type="entry name" value="Beta-barrel_TonB_sf"/>
</dbReference>
<dbReference type="InterPro" id="IPR037066">
    <property type="entry name" value="Plug_dom_sf"/>
</dbReference>
<comment type="subcellular location">
    <subcellularLocation>
        <location evidence="1 12">Cell outer membrane</location>
        <topology evidence="1 12">Multi-pass membrane protein</topology>
    </subcellularLocation>
</comment>
<proteinExistence type="inferred from homology"/>
<evidence type="ECO:0000259" key="16">
    <source>
        <dbReference type="Pfam" id="PF07715"/>
    </source>
</evidence>
<evidence type="ECO:0000256" key="1">
    <source>
        <dbReference type="ARBA" id="ARBA00004571"/>
    </source>
</evidence>
<keyword evidence="18" id="KW-1185">Reference proteome</keyword>
<dbReference type="Gene3D" id="2.40.170.20">
    <property type="entry name" value="TonB-dependent receptor, beta-barrel domain"/>
    <property type="match status" value="1"/>
</dbReference>
<evidence type="ECO:0000256" key="14">
    <source>
        <dbReference type="SAM" id="SignalP"/>
    </source>
</evidence>
<evidence type="ECO:0000256" key="5">
    <source>
        <dbReference type="ARBA" id="ARBA00022692"/>
    </source>
</evidence>
<dbReference type="RefSeq" id="WP_341424287.1">
    <property type="nucleotide sequence ID" value="NZ_JBBUTG010000002.1"/>
</dbReference>
<gene>
    <name evidence="17" type="ORF">AACH06_03765</name>
</gene>
<dbReference type="Gene3D" id="2.170.130.10">
    <property type="entry name" value="TonB-dependent receptor, plug domain"/>
    <property type="match status" value="1"/>
</dbReference>
<keyword evidence="7" id="KW-0406">Ion transport</keyword>
<feature type="domain" description="TonB-dependent receptor-like beta-barrel" evidence="15">
    <location>
        <begin position="224"/>
        <end position="611"/>
    </location>
</feature>
<reference evidence="17 18" key="1">
    <citation type="submission" date="2024-04" db="EMBL/GenBank/DDBJ databases">
        <title>Novel species of the genus Ideonella isolated from streams.</title>
        <authorList>
            <person name="Lu H."/>
        </authorList>
    </citation>
    <scope>NUCLEOTIDE SEQUENCE [LARGE SCALE GENOMIC DNA]</scope>
    <source>
        <strain evidence="17 18">DXS29W</strain>
    </source>
</reference>
<evidence type="ECO:0000256" key="11">
    <source>
        <dbReference type="ARBA" id="ARBA00023237"/>
    </source>
</evidence>
<dbReference type="PROSITE" id="PS52016">
    <property type="entry name" value="TONB_DEPENDENT_REC_3"/>
    <property type="match status" value="1"/>
</dbReference>
<keyword evidence="3 12" id="KW-0813">Transport</keyword>
<evidence type="ECO:0000256" key="10">
    <source>
        <dbReference type="ARBA" id="ARBA00023170"/>
    </source>
</evidence>
<evidence type="ECO:0000256" key="13">
    <source>
        <dbReference type="RuleBase" id="RU003357"/>
    </source>
</evidence>
<dbReference type="PANTHER" id="PTHR30069">
    <property type="entry name" value="TONB-DEPENDENT OUTER MEMBRANE RECEPTOR"/>
    <property type="match status" value="1"/>
</dbReference>
<evidence type="ECO:0000256" key="3">
    <source>
        <dbReference type="ARBA" id="ARBA00022448"/>
    </source>
</evidence>
<dbReference type="CDD" id="cd01347">
    <property type="entry name" value="ligand_gated_channel"/>
    <property type="match status" value="1"/>
</dbReference>
<comment type="similarity">
    <text evidence="2 12 13">Belongs to the TonB-dependent receptor family.</text>
</comment>